<protein>
    <submittedName>
        <fullName evidence="1">Type II restriction-modification system endonuclease</fullName>
    </submittedName>
</protein>
<keyword evidence="1" id="KW-0540">Nuclease</keyword>
<evidence type="ECO:0000313" key="1">
    <source>
        <dbReference type="EMBL" id="GLS27716.1"/>
    </source>
</evidence>
<sequence length="179" mass="19959">MIDVGNQTFRSGVLIQLANDAINFMNRTPRHTLPPQGDFIGSGVYMIFYKGNFAKYSHLSNTNTPIYVGKAVPTGWRTGVISKPLEKKLKSRLSEHARSINAASNLNLSDFECKFAIIPNDLAAIISVIESTMIQLLQPIWNTTIDGFGNHDPGSGRYQQARSNWDKLHPGRAWAEKLQ</sequence>
<proteinExistence type="predicted"/>
<keyword evidence="1" id="KW-0255">Endonuclease</keyword>
<dbReference type="GO" id="GO:0004519">
    <property type="term" value="F:endonuclease activity"/>
    <property type="evidence" value="ECO:0007669"/>
    <property type="project" value="UniProtKB-KW"/>
</dbReference>
<gene>
    <name evidence="1" type="ORF">GCM10007877_34350</name>
</gene>
<dbReference type="AlphaFoldDB" id="A0AA37TCB6"/>
<comment type="caution">
    <text evidence="1">The sequence shown here is derived from an EMBL/GenBank/DDBJ whole genome shotgun (WGS) entry which is preliminary data.</text>
</comment>
<reference evidence="1 2" key="1">
    <citation type="journal article" date="2014" name="Int. J. Syst. Evol. Microbiol.">
        <title>Complete genome sequence of Corynebacterium casei LMG S-19264T (=DSM 44701T), isolated from a smear-ripened cheese.</title>
        <authorList>
            <consortium name="US DOE Joint Genome Institute (JGI-PGF)"/>
            <person name="Walter F."/>
            <person name="Albersmeier A."/>
            <person name="Kalinowski J."/>
            <person name="Ruckert C."/>
        </authorList>
    </citation>
    <scope>NUCLEOTIDE SEQUENCE [LARGE SCALE GENOMIC DNA]</scope>
    <source>
        <strain evidence="1 2">NBRC 110095</strain>
    </source>
</reference>
<dbReference type="RefSeq" id="WP_232593462.1">
    <property type="nucleotide sequence ID" value="NZ_BSPD01000087.1"/>
</dbReference>
<organism evidence="1 2">
    <name type="scientific">Marinibactrum halimedae</name>
    <dbReference type="NCBI Taxonomy" id="1444977"/>
    <lineage>
        <taxon>Bacteria</taxon>
        <taxon>Pseudomonadati</taxon>
        <taxon>Pseudomonadota</taxon>
        <taxon>Gammaproteobacteria</taxon>
        <taxon>Cellvibrionales</taxon>
        <taxon>Cellvibrionaceae</taxon>
        <taxon>Marinibactrum</taxon>
    </lineage>
</organism>
<name>A0AA37TCB6_9GAMM</name>
<accession>A0AA37TCB6</accession>
<dbReference type="Pfam" id="PF09517">
    <property type="entry name" value="RE_Eco29kI"/>
    <property type="match status" value="1"/>
</dbReference>
<dbReference type="EMBL" id="BSPD01000087">
    <property type="protein sequence ID" value="GLS27716.1"/>
    <property type="molecule type" value="Genomic_DNA"/>
</dbReference>
<dbReference type="Proteomes" id="UP001156870">
    <property type="component" value="Unassembled WGS sequence"/>
</dbReference>
<keyword evidence="2" id="KW-1185">Reference proteome</keyword>
<evidence type="ECO:0000313" key="2">
    <source>
        <dbReference type="Proteomes" id="UP001156870"/>
    </source>
</evidence>
<keyword evidence="1" id="KW-0378">Hydrolase</keyword>
<dbReference type="InterPro" id="IPR018575">
    <property type="entry name" value="Restrct_endonuc_II_Eco29kI"/>
</dbReference>